<dbReference type="Gene3D" id="1.10.510.10">
    <property type="entry name" value="Transferase(Phosphotransferase) domain 1"/>
    <property type="match status" value="1"/>
</dbReference>
<gene>
    <name evidence="10" type="ORF">PLOB_00028219</name>
</gene>
<evidence type="ECO:0000256" key="3">
    <source>
        <dbReference type="ARBA" id="ARBA00022741"/>
    </source>
</evidence>
<feature type="coiled-coil region" evidence="7">
    <location>
        <begin position="370"/>
        <end position="404"/>
    </location>
</feature>
<evidence type="ECO:0000256" key="6">
    <source>
        <dbReference type="PROSITE-ProRule" id="PRU10141"/>
    </source>
</evidence>
<dbReference type="Pfam" id="PF00069">
    <property type="entry name" value="Pkinase"/>
    <property type="match status" value="1"/>
</dbReference>
<dbReference type="InterPro" id="IPR008271">
    <property type="entry name" value="Ser/Thr_kinase_AS"/>
</dbReference>
<organism evidence="10 11">
    <name type="scientific">Porites lobata</name>
    <dbReference type="NCBI Taxonomy" id="104759"/>
    <lineage>
        <taxon>Eukaryota</taxon>
        <taxon>Metazoa</taxon>
        <taxon>Cnidaria</taxon>
        <taxon>Anthozoa</taxon>
        <taxon>Hexacorallia</taxon>
        <taxon>Scleractinia</taxon>
        <taxon>Fungiina</taxon>
        <taxon>Poritidae</taxon>
        <taxon>Porites</taxon>
    </lineage>
</organism>
<evidence type="ECO:0000256" key="5">
    <source>
        <dbReference type="ARBA" id="ARBA00022840"/>
    </source>
</evidence>
<dbReference type="PROSITE" id="PS50011">
    <property type="entry name" value="PROTEIN_KINASE_DOM"/>
    <property type="match status" value="1"/>
</dbReference>
<dbReference type="Proteomes" id="UP001159405">
    <property type="component" value="Unassembled WGS sequence"/>
</dbReference>
<dbReference type="EMBL" id="CALNXK010000035">
    <property type="protein sequence ID" value="CAH3120621.1"/>
    <property type="molecule type" value="Genomic_DNA"/>
</dbReference>
<keyword evidence="11" id="KW-1185">Reference proteome</keyword>
<dbReference type="SMART" id="SM00220">
    <property type="entry name" value="S_TKc"/>
    <property type="match status" value="1"/>
</dbReference>
<dbReference type="InterPro" id="IPR036291">
    <property type="entry name" value="NAD(P)-bd_dom_sf"/>
</dbReference>
<dbReference type="Pfam" id="PF13561">
    <property type="entry name" value="adh_short_C2"/>
    <property type="match status" value="1"/>
</dbReference>
<dbReference type="PRINTS" id="PR00081">
    <property type="entry name" value="GDHRDH"/>
</dbReference>
<dbReference type="PROSITE" id="PS00108">
    <property type="entry name" value="PROTEIN_KINASE_ST"/>
    <property type="match status" value="1"/>
</dbReference>
<keyword evidence="3 6" id="KW-0547">Nucleotide-binding</keyword>
<protein>
    <recommendedName>
        <fullName evidence="9">Protein kinase domain-containing protein</fullName>
    </recommendedName>
</protein>
<dbReference type="PROSITE" id="PS00107">
    <property type="entry name" value="PROTEIN_KINASE_ATP"/>
    <property type="match status" value="1"/>
</dbReference>
<dbReference type="SUPFAM" id="SSF51735">
    <property type="entry name" value="NAD(P)-binding Rossmann-fold domains"/>
    <property type="match status" value="1"/>
</dbReference>
<accession>A0ABN8NTQ2</accession>
<name>A0ABN8NTQ2_9CNID</name>
<dbReference type="InterPro" id="IPR002347">
    <property type="entry name" value="SDR_fam"/>
</dbReference>
<evidence type="ECO:0000256" key="4">
    <source>
        <dbReference type="ARBA" id="ARBA00022777"/>
    </source>
</evidence>
<evidence type="ECO:0000259" key="9">
    <source>
        <dbReference type="PROSITE" id="PS50011"/>
    </source>
</evidence>
<dbReference type="InterPro" id="IPR000719">
    <property type="entry name" value="Prot_kinase_dom"/>
</dbReference>
<evidence type="ECO:0000256" key="2">
    <source>
        <dbReference type="ARBA" id="ARBA00022679"/>
    </source>
</evidence>
<keyword evidence="7" id="KW-0175">Coiled coil</keyword>
<keyword evidence="2" id="KW-0808">Transferase</keyword>
<dbReference type="PANTHER" id="PTHR22974:SF23">
    <property type="entry name" value="TOUSLED-LIKE KINASE, ISOFORM G"/>
    <property type="match status" value="1"/>
</dbReference>
<feature type="region of interest" description="Disordered" evidence="8">
    <location>
        <begin position="476"/>
        <end position="520"/>
    </location>
</feature>
<evidence type="ECO:0000313" key="10">
    <source>
        <dbReference type="EMBL" id="CAH3120621.1"/>
    </source>
</evidence>
<evidence type="ECO:0000256" key="1">
    <source>
        <dbReference type="ARBA" id="ARBA00022527"/>
    </source>
</evidence>
<keyword evidence="1" id="KW-0723">Serine/threonine-protein kinase</keyword>
<feature type="coiled-coil region" evidence="7">
    <location>
        <begin position="536"/>
        <end position="570"/>
    </location>
</feature>
<evidence type="ECO:0000313" key="11">
    <source>
        <dbReference type="Proteomes" id="UP001159405"/>
    </source>
</evidence>
<dbReference type="Gene3D" id="3.40.50.720">
    <property type="entry name" value="NAD(P)-binding Rossmann-like Domain"/>
    <property type="match status" value="1"/>
</dbReference>
<evidence type="ECO:0000256" key="7">
    <source>
        <dbReference type="SAM" id="Coils"/>
    </source>
</evidence>
<reference evidence="10 11" key="1">
    <citation type="submission" date="2022-05" db="EMBL/GenBank/DDBJ databases">
        <authorList>
            <consortium name="Genoscope - CEA"/>
            <person name="William W."/>
        </authorList>
    </citation>
    <scope>NUCLEOTIDE SEQUENCE [LARGE SCALE GENOMIC DNA]</scope>
</reference>
<feature type="region of interest" description="Disordered" evidence="8">
    <location>
        <begin position="219"/>
        <end position="276"/>
    </location>
</feature>
<dbReference type="CDD" id="cd13990">
    <property type="entry name" value="STKc_TLK"/>
    <property type="match status" value="1"/>
</dbReference>
<dbReference type="Pfam" id="PF00106">
    <property type="entry name" value="adh_short"/>
    <property type="match status" value="1"/>
</dbReference>
<sequence length="879" mass="98194">MDEEKFDKVIKVNLKGTFLMTQAVAKVMVDQGVKNGSIVNLASIVGKDGKTVTLQLCGLTAFSSKNLPQSLPMINIMILTIAEVGNLGQVNYAASKAGVEGLTRSCAKELAKFGVRCNTVLPGFIETPMTEAVPEKVIEKLKKQIAMFRLGQPSDVADVVTFLASDRSSYITGASIEVTVATANESRNGEGEVLTEIQFSRLEALDPQKRELLEARFHTPRSINQDSQHSNASISSTGSDKELESITPSQRSEKHSGRKRKAAQDGDSPSVLSKSGRSEAKITEYFKNDASASRKSPLNLMPSFTSQFHADSSSTLPYPLKAPLAPELESDGSDGVDSAGIFVHESTQTILTTESLREMEAFLSTGVASSQQKESKIEELKGLVEDYKKQVEVQQKAVAKAKESLEKCLAINKKLLITSSTLEKKAGRERCMKNRLRLGQFVPVRQGVSFVETWVEGHAFKDLAAQQERINQQREELEKQKKTLAKKKPPSNTASTKEKKLPRTSSGESDQFARPGSPVLSPMEYHEREEILKLRALGLKKEETDVQTELEKLDRERMLHIRELKRIQNEDSSKFKDHPTLNKRYLLLNLLGKGGFSEVYKGYDLLEHRYVACKIHQLSNDWKEDRKANYIKHALREYNIHKTLDHPRIVHLYDVFEIGQHSFCTVLEYCDGNDLDFLLKQHKTVPEREAKSIVMQTVSALKYLNEIKPPVIHYDLKPGNILMVGTGALSGEVKITDFGLSKVMDCSDDSMELTSQGAGTYWYLPPECFVVGKEPPKISSKVDVWSVGVIFFQMLYGKKPFGHNQTQAAILENNTILHAREVEFPAKPVVSSEAKNFIRRCLIYRKEERADVLTLCEDPYLKPPANKKNSSLQSSNSQT</sequence>
<dbReference type="InterPro" id="IPR011009">
    <property type="entry name" value="Kinase-like_dom_sf"/>
</dbReference>
<comment type="caution">
    <text evidence="10">The sequence shown here is derived from an EMBL/GenBank/DDBJ whole genome shotgun (WGS) entry which is preliminary data.</text>
</comment>
<keyword evidence="4" id="KW-0418">Kinase</keyword>
<feature type="domain" description="Protein kinase" evidence="9">
    <location>
        <begin position="585"/>
        <end position="861"/>
    </location>
</feature>
<evidence type="ECO:0000256" key="8">
    <source>
        <dbReference type="SAM" id="MobiDB-lite"/>
    </source>
</evidence>
<dbReference type="PRINTS" id="PR00080">
    <property type="entry name" value="SDRFAMILY"/>
</dbReference>
<keyword evidence="5 6" id="KW-0067">ATP-binding</keyword>
<dbReference type="InterPro" id="IPR017441">
    <property type="entry name" value="Protein_kinase_ATP_BS"/>
</dbReference>
<dbReference type="SUPFAM" id="SSF56112">
    <property type="entry name" value="Protein kinase-like (PK-like)"/>
    <property type="match status" value="1"/>
</dbReference>
<feature type="compositionally biased region" description="Polar residues" evidence="8">
    <location>
        <begin position="221"/>
        <end position="238"/>
    </location>
</feature>
<dbReference type="PANTHER" id="PTHR22974">
    <property type="entry name" value="MIXED LINEAGE PROTEIN KINASE"/>
    <property type="match status" value="1"/>
</dbReference>
<feature type="binding site" evidence="6">
    <location>
        <position position="614"/>
    </location>
    <ligand>
        <name>ATP</name>
        <dbReference type="ChEBI" id="CHEBI:30616"/>
    </ligand>
</feature>
<proteinExistence type="predicted"/>